<dbReference type="EMBL" id="PVWK01000083">
    <property type="protein sequence ID" value="PSB28148.1"/>
    <property type="molecule type" value="Genomic_DNA"/>
</dbReference>
<accession>A0A2T1E5Y9</accession>
<evidence type="ECO:0008006" key="3">
    <source>
        <dbReference type="Google" id="ProtNLM"/>
    </source>
</evidence>
<sequence>MVDKNDPTGARYGQFTDLPLELIALDPISLEPRQLLSSHDYANADIIHLAAFIRDNPNPILVFSPDGAVIKTNPAAVRLLKRLQREPLALLPAEHAQIVTACLADQRKDHTIEVTVNNIYLALTYHALPAFKMVYLYAIELTDYRQAEVELLQVASKTIDLAKQAVLQLQAFRKTLPQPTVPTLEASHVEASKQVTLTDLFVSMDGCVFASAIGGKE</sequence>
<organism evidence="1 2">
    <name type="scientific">Stenomitos frigidus ULC18</name>
    <dbReference type="NCBI Taxonomy" id="2107698"/>
    <lineage>
        <taxon>Bacteria</taxon>
        <taxon>Bacillati</taxon>
        <taxon>Cyanobacteriota</taxon>
        <taxon>Cyanophyceae</taxon>
        <taxon>Leptolyngbyales</taxon>
        <taxon>Leptolyngbyaceae</taxon>
        <taxon>Stenomitos</taxon>
    </lineage>
</organism>
<comment type="caution">
    <text evidence="1">The sequence shown here is derived from an EMBL/GenBank/DDBJ whole genome shotgun (WGS) entry which is preliminary data.</text>
</comment>
<proteinExistence type="predicted"/>
<name>A0A2T1E5Y9_9CYAN</name>
<dbReference type="Proteomes" id="UP000239576">
    <property type="component" value="Unassembled WGS sequence"/>
</dbReference>
<gene>
    <name evidence="1" type="ORF">C7B82_15000</name>
</gene>
<protein>
    <recommendedName>
        <fullName evidence="3">PAS domain-containing protein</fullName>
    </recommendedName>
</protein>
<evidence type="ECO:0000313" key="2">
    <source>
        <dbReference type="Proteomes" id="UP000239576"/>
    </source>
</evidence>
<dbReference type="AlphaFoldDB" id="A0A2T1E5Y9"/>
<dbReference type="RefSeq" id="WP_106257088.1">
    <property type="nucleotide sequence ID" value="NZ_CAWNSW010000092.1"/>
</dbReference>
<evidence type="ECO:0000313" key="1">
    <source>
        <dbReference type="EMBL" id="PSB28148.1"/>
    </source>
</evidence>
<reference evidence="2" key="1">
    <citation type="submission" date="2018-02" db="EMBL/GenBank/DDBJ databases">
        <authorList>
            <person name="Moore K."/>
            <person name="Momper L."/>
        </authorList>
    </citation>
    <scope>NUCLEOTIDE SEQUENCE [LARGE SCALE GENOMIC DNA]</scope>
    <source>
        <strain evidence="2">ULC18</strain>
    </source>
</reference>
<reference evidence="1 2" key="2">
    <citation type="submission" date="2018-03" db="EMBL/GenBank/DDBJ databases">
        <title>The ancient ancestry and fast evolution of plastids.</title>
        <authorList>
            <person name="Moore K.R."/>
            <person name="Magnabosco C."/>
            <person name="Momper L."/>
            <person name="Gold D.A."/>
            <person name="Bosak T."/>
            <person name="Fournier G.P."/>
        </authorList>
    </citation>
    <scope>NUCLEOTIDE SEQUENCE [LARGE SCALE GENOMIC DNA]</scope>
    <source>
        <strain evidence="1 2">ULC18</strain>
    </source>
</reference>
<keyword evidence="2" id="KW-1185">Reference proteome</keyword>